<evidence type="ECO:0000313" key="6">
    <source>
        <dbReference type="Proteomes" id="UP000295500"/>
    </source>
</evidence>
<gene>
    <name evidence="5" type="ORF">EV211_1591</name>
</gene>
<dbReference type="Proteomes" id="UP000295500">
    <property type="component" value="Unassembled WGS sequence"/>
</dbReference>
<keyword evidence="2" id="KW-1133">Transmembrane helix</keyword>
<keyword evidence="2" id="KW-0472">Membrane</keyword>
<dbReference type="InterPro" id="IPR007921">
    <property type="entry name" value="CHAP_dom"/>
</dbReference>
<protein>
    <submittedName>
        <fullName evidence="5">CHAP domain-containing protein</fullName>
    </submittedName>
</protein>
<dbReference type="CDD" id="cd16891">
    <property type="entry name" value="CwlT-like"/>
    <property type="match status" value="1"/>
</dbReference>
<sequence length="524" mass="57801">MPDIRTRQVNKGTIKSLDKVATSADRMRATYTKTKERTESMRESDDNSPASYATERISNAMDTGSRESISVSEKATRVLVSNAKVKIKERRISNGYSATAEASVKTAEETATIKTRGFANKRQMTRRISNAKATNATRQYANDMLVLTAEERMRKAAKEVAKETKNAVRVSAKAIKVAIASTESLVKAITAGGWITIIAIVVCCLFGAAFYMFGDESSGNYTPVSAQVEAYSAVIGEYADKYGIGEYAELIKAVMMQESGGKGKDPMQASESGYNKKYPRKPGSIRDPEYSISCGVQKVVASLKASKCKSPLDMSRIRLALQGYNFGNDYISWAIKRDGGYTVENALIFSDQQAKKHGWTFYGDKQYPAHVLRYYPYGSYNYGVGNGVITKVATQQLGNKGGHKFWSWYGFNGRVEWCACFVSWCANQCGYIKSGTITKFAAVQSGISWFKSKGQWQRPGYRPKSGDIIFFDWDGDNNADHVGIVKSCNGRTITTIEGNSGDICRRRTYTVGGAVIYGYGVPKY</sequence>
<feature type="compositionally biased region" description="Basic and acidic residues" evidence="1">
    <location>
        <begin position="25"/>
        <end position="45"/>
    </location>
</feature>
<reference evidence="5 6" key="1">
    <citation type="submission" date="2019-03" db="EMBL/GenBank/DDBJ databases">
        <title>Genomic Encyclopedia of Type Strains, Phase IV (KMG-IV): sequencing the most valuable type-strain genomes for metagenomic binning, comparative biology and taxonomic classification.</title>
        <authorList>
            <person name="Goeker M."/>
        </authorList>
    </citation>
    <scope>NUCLEOTIDE SEQUENCE [LARGE SCALE GENOMIC DNA]</scope>
    <source>
        <strain evidence="5 6">DSM 28287</strain>
    </source>
</reference>
<dbReference type="SUPFAM" id="SSF53955">
    <property type="entry name" value="Lysozyme-like"/>
    <property type="match status" value="1"/>
</dbReference>
<feature type="compositionally biased region" description="Polar residues" evidence="1">
    <location>
        <begin position="47"/>
        <end position="68"/>
    </location>
</feature>
<evidence type="ECO:0000259" key="4">
    <source>
        <dbReference type="Pfam" id="PF13702"/>
    </source>
</evidence>
<proteinExistence type="predicted"/>
<accession>A0A4R6Q0C6</accession>
<dbReference type="Gene3D" id="1.10.530.10">
    <property type="match status" value="1"/>
</dbReference>
<organism evidence="5 6">
    <name type="scientific">Aminicella lysinilytica</name>
    <dbReference type="NCBI Taxonomy" id="433323"/>
    <lineage>
        <taxon>Bacteria</taxon>
        <taxon>Bacillati</taxon>
        <taxon>Bacillota</taxon>
        <taxon>Clostridia</taxon>
        <taxon>Peptostreptococcales</taxon>
        <taxon>Anaerovoracaceae</taxon>
        <taxon>Aminicella</taxon>
    </lineage>
</organism>
<feature type="transmembrane region" description="Helical" evidence="2">
    <location>
        <begin position="191"/>
        <end position="213"/>
    </location>
</feature>
<comment type="caution">
    <text evidence="5">The sequence shown here is derived from an EMBL/GenBank/DDBJ whole genome shotgun (WGS) entry which is preliminary data.</text>
</comment>
<dbReference type="InterPro" id="IPR047194">
    <property type="entry name" value="CwlT-like_lysozyme"/>
</dbReference>
<feature type="domain" description="CwlT-like lysozyme" evidence="4">
    <location>
        <begin position="226"/>
        <end position="386"/>
    </location>
</feature>
<dbReference type="Pfam" id="PF13702">
    <property type="entry name" value="Lysozyme_like"/>
    <property type="match status" value="1"/>
</dbReference>
<feature type="region of interest" description="Disordered" evidence="1">
    <location>
        <begin position="1"/>
        <end position="68"/>
    </location>
</feature>
<evidence type="ECO:0000256" key="1">
    <source>
        <dbReference type="SAM" id="MobiDB-lite"/>
    </source>
</evidence>
<dbReference type="OrthoDB" id="9812962at2"/>
<evidence type="ECO:0000313" key="5">
    <source>
        <dbReference type="EMBL" id="TDP46457.1"/>
    </source>
</evidence>
<name>A0A4R6Q0C6_9FIRM</name>
<dbReference type="Gene3D" id="3.90.1720.10">
    <property type="entry name" value="endopeptidase domain like (from Nostoc punctiforme)"/>
    <property type="match status" value="1"/>
</dbReference>
<keyword evidence="2" id="KW-0812">Transmembrane</keyword>
<evidence type="ECO:0000256" key="2">
    <source>
        <dbReference type="SAM" id="Phobius"/>
    </source>
</evidence>
<dbReference type="Pfam" id="PF05257">
    <property type="entry name" value="CHAP"/>
    <property type="match status" value="1"/>
</dbReference>
<dbReference type="InterPro" id="IPR023346">
    <property type="entry name" value="Lysozyme-like_dom_sf"/>
</dbReference>
<dbReference type="AlphaFoldDB" id="A0A4R6Q0C6"/>
<evidence type="ECO:0000259" key="3">
    <source>
        <dbReference type="Pfam" id="PF05257"/>
    </source>
</evidence>
<keyword evidence="6" id="KW-1185">Reference proteome</keyword>
<feature type="domain" description="Peptidase C51" evidence="3">
    <location>
        <begin position="413"/>
        <end position="499"/>
    </location>
</feature>
<dbReference type="InterPro" id="IPR038765">
    <property type="entry name" value="Papain-like_cys_pep_sf"/>
</dbReference>
<dbReference type="EMBL" id="SNXO01000059">
    <property type="protein sequence ID" value="TDP46457.1"/>
    <property type="molecule type" value="Genomic_DNA"/>
</dbReference>
<dbReference type="SUPFAM" id="SSF54001">
    <property type="entry name" value="Cysteine proteinases"/>
    <property type="match status" value="1"/>
</dbReference>
<dbReference type="RefSeq" id="WP_133529312.1">
    <property type="nucleotide sequence ID" value="NZ_SNXO01000059.1"/>
</dbReference>